<dbReference type="SUPFAM" id="SSF51717">
    <property type="entry name" value="Dihydropteroate synthetase-like"/>
    <property type="match status" value="1"/>
</dbReference>
<dbReference type="NCBIfam" id="TIGR01114">
    <property type="entry name" value="mtrH"/>
    <property type="match status" value="1"/>
</dbReference>
<accession>A0AA90U210</accession>
<evidence type="ECO:0000313" key="4">
    <source>
        <dbReference type="EMBL" id="MDR6223858.1"/>
    </source>
</evidence>
<dbReference type="InterPro" id="IPR028342">
    <property type="entry name" value="MtrH"/>
</dbReference>
<dbReference type="Pfam" id="PF02007">
    <property type="entry name" value="MtrH"/>
    <property type="match status" value="1"/>
</dbReference>
<evidence type="ECO:0000256" key="2">
    <source>
        <dbReference type="ARBA" id="ARBA00022603"/>
    </source>
</evidence>
<dbReference type="Pfam" id="PF04208">
    <property type="entry name" value="MtrA"/>
    <property type="match status" value="1"/>
</dbReference>
<evidence type="ECO:0000313" key="5">
    <source>
        <dbReference type="Proteomes" id="UP001185015"/>
    </source>
</evidence>
<keyword evidence="3 4" id="KW-0808">Transferase</keyword>
<dbReference type="PIRSF" id="PIRSF004960">
    <property type="entry name" value="MtrH_MtxH"/>
    <property type="match status" value="1"/>
</dbReference>
<comment type="similarity">
    <text evidence="1">Belongs to the MtrH family.</text>
</comment>
<dbReference type="EC" id="2.1.1.86" evidence="4"/>
<sequence length="453" mass="49452">MEPYDKAAMWGSCKTENLGAEKIIINTISNSNIRYVLLCGNESKGHLAGQTLISLHKNGIDDDGRIIGSDGAIPFVENIGKDAIERFHKQVTIIDRIGLTDTDEIYNIVDEYCSKDGPYCEDPFVVEVVTKRKTVPTDMVGGSMFCFQKEQNIVNIAGVKMGGQPGELPTVLAGTIFYEGHKIVEDADVGIFDRFAAEDLVNVQDLMSDETGNPSIVHIFANTVGSMQKYIDFVSSVSDSPFIIDSPQPEVRMASAEYVTDIGLADKTIYNSINMSITETECEALRFSDIDSSIVLGFNAMDSSLEGRMSLLEDGGKLLDKGLIEVAEDCGISNILIDPSITPMGNGAGIALRMTMAAKEKWGFPVGSGIHNAPSSWRWLKEKKKLDPLVYRMCDIGTVTMQQLVGGDFVLYGPIENATYTFPMAAMADIMIAEASSDMVFQTASRHPLNRLV</sequence>
<dbReference type="AlphaFoldDB" id="A0AA90U210"/>
<reference evidence="4 5" key="1">
    <citation type="submission" date="2023-07" db="EMBL/GenBank/DDBJ databases">
        <title>Genomic Encyclopedia of Type Strains, Phase IV (KMG-IV): sequencing the most valuable type-strain genomes for metagenomic binning, comparative biology and taxonomic classification.</title>
        <authorList>
            <person name="Goeker M."/>
        </authorList>
    </citation>
    <scope>NUCLEOTIDE SEQUENCE [LARGE SCALE GENOMIC DNA]</scope>
    <source>
        <strain evidence="4 5">DSM 17273</strain>
    </source>
</reference>
<evidence type="ECO:0000256" key="1">
    <source>
        <dbReference type="ARBA" id="ARBA00006230"/>
    </source>
</evidence>
<dbReference type="InterPro" id="IPR030688">
    <property type="entry name" value="MeTrfase_MtrA/MtxA"/>
</dbReference>
<dbReference type="GO" id="GO:0008168">
    <property type="term" value="F:methyltransferase activity"/>
    <property type="evidence" value="ECO:0007669"/>
    <property type="project" value="UniProtKB-KW"/>
</dbReference>
<keyword evidence="5" id="KW-1185">Reference proteome</keyword>
<name>A0AA90U210_9EURY</name>
<keyword evidence="2 4" id="KW-0489">Methyltransferase</keyword>
<evidence type="ECO:0000256" key="3">
    <source>
        <dbReference type="ARBA" id="ARBA00022679"/>
    </source>
</evidence>
<dbReference type="InterPro" id="IPR023467">
    <property type="entry name" value="MeTrfase_MtrH/MtxH"/>
</dbReference>
<gene>
    <name evidence="4" type="ORF">J2750_002337</name>
</gene>
<dbReference type="InterPro" id="IPR011005">
    <property type="entry name" value="Dihydropteroate_synth-like_sf"/>
</dbReference>
<proteinExistence type="inferred from homology"/>
<comment type="caution">
    <text evidence="4">The sequence shown here is derived from an EMBL/GenBank/DDBJ whole genome shotgun (WGS) entry which is preliminary data.</text>
</comment>
<dbReference type="GO" id="GO:0032259">
    <property type="term" value="P:methylation"/>
    <property type="evidence" value="ECO:0007669"/>
    <property type="project" value="UniProtKB-KW"/>
</dbReference>
<organism evidence="4 5">
    <name type="scientific">Methanococcoides alaskense</name>
    <dbReference type="NCBI Taxonomy" id="325778"/>
    <lineage>
        <taxon>Archaea</taxon>
        <taxon>Methanobacteriati</taxon>
        <taxon>Methanobacteriota</taxon>
        <taxon>Stenosarchaea group</taxon>
        <taxon>Methanomicrobia</taxon>
        <taxon>Methanosarcinales</taxon>
        <taxon>Methanosarcinaceae</taxon>
        <taxon>Methanococcoides</taxon>
    </lineage>
</organism>
<dbReference type="Gene3D" id="3.20.20.20">
    <property type="entry name" value="Dihydropteroate synthase-like"/>
    <property type="match status" value="1"/>
</dbReference>
<dbReference type="GO" id="GO:0006730">
    <property type="term" value="P:one-carbon metabolic process"/>
    <property type="evidence" value="ECO:0007669"/>
    <property type="project" value="InterPro"/>
</dbReference>
<dbReference type="Proteomes" id="UP001185015">
    <property type="component" value="Unassembled WGS sequence"/>
</dbReference>
<dbReference type="EMBL" id="JAVDQI010000013">
    <property type="protein sequence ID" value="MDR6223858.1"/>
    <property type="molecule type" value="Genomic_DNA"/>
</dbReference>
<protein>
    <submittedName>
        <fullName evidence="4">Tetrahydromethanopterin S-methyltransferase subunit H</fullName>
        <ecNumber evidence="4">2.1.1.86</ecNumber>
    </submittedName>
</protein>
<dbReference type="PIRSF" id="PIRSF500206">
    <property type="entry name" value="MtrH"/>
    <property type="match status" value="1"/>
</dbReference>